<dbReference type="PANTHER" id="PTHR46566">
    <property type="entry name" value="1-PHOSPHOFRUCTOKINASE-RELATED"/>
    <property type="match status" value="1"/>
</dbReference>
<evidence type="ECO:0000313" key="4">
    <source>
        <dbReference type="EMBL" id="SEH54847.1"/>
    </source>
</evidence>
<keyword evidence="1" id="KW-0808">Transferase</keyword>
<protein>
    <submittedName>
        <fullName evidence="4">6-phosphofructokinase 2</fullName>
    </submittedName>
</protein>
<dbReference type="Pfam" id="PF00294">
    <property type="entry name" value="PfkB"/>
    <property type="match status" value="1"/>
</dbReference>
<evidence type="ECO:0000256" key="1">
    <source>
        <dbReference type="ARBA" id="ARBA00022679"/>
    </source>
</evidence>
<evidence type="ECO:0000259" key="3">
    <source>
        <dbReference type="Pfam" id="PF00294"/>
    </source>
</evidence>
<dbReference type="GO" id="GO:0005829">
    <property type="term" value="C:cytosol"/>
    <property type="evidence" value="ECO:0007669"/>
    <property type="project" value="TreeGrafter"/>
</dbReference>
<dbReference type="STRING" id="420404.SAMN05421793_1119"/>
<dbReference type="InterPro" id="IPR029056">
    <property type="entry name" value="Ribokinase-like"/>
</dbReference>
<sequence>MGAPKVEVKSTVGAGDSMVAGMVSALSKNKSLREILKLGIACGSATTMVNGTGLFNKSDVDKLLGKVKREM</sequence>
<reference evidence="5" key="1">
    <citation type="submission" date="2016-10" db="EMBL/GenBank/DDBJ databases">
        <authorList>
            <person name="Varghese N."/>
            <person name="Submissions S."/>
        </authorList>
    </citation>
    <scope>NUCLEOTIDE SEQUENCE [LARGE SCALE GENOMIC DNA]</scope>
    <source>
        <strain evidence="5">DSM 19326</strain>
    </source>
</reference>
<dbReference type="PANTHER" id="PTHR46566:SF2">
    <property type="entry name" value="ATP-DEPENDENT 6-PHOSPHOFRUCTOKINASE ISOZYME 2"/>
    <property type="match status" value="1"/>
</dbReference>
<evidence type="ECO:0000313" key="5">
    <source>
        <dbReference type="Proteomes" id="UP000198555"/>
    </source>
</evidence>
<dbReference type="EMBL" id="FNWX01000011">
    <property type="protein sequence ID" value="SEH54847.1"/>
    <property type="molecule type" value="Genomic_DNA"/>
</dbReference>
<proteinExistence type="predicted"/>
<accession>A0A1H6IZC1</accession>
<dbReference type="InterPro" id="IPR002173">
    <property type="entry name" value="Carboh/pur_kinase_PfkB_CS"/>
</dbReference>
<evidence type="ECO:0000256" key="2">
    <source>
        <dbReference type="ARBA" id="ARBA00022777"/>
    </source>
</evidence>
<feature type="domain" description="Carbohydrate kinase PfkB" evidence="3">
    <location>
        <begin position="3"/>
        <end position="54"/>
    </location>
</feature>
<dbReference type="SUPFAM" id="SSF53613">
    <property type="entry name" value="Ribokinase-like"/>
    <property type="match status" value="1"/>
</dbReference>
<dbReference type="AlphaFoldDB" id="A0A1H6IZC1"/>
<keyword evidence="5" id="KW-1185">Reference proteome</keyword>
<dbReference type="GO" id="GO:0008443">
    <property type="term" value="F:phosphofructokinase activity"/>
    <property type="evidence" value="ECO:0007669"/>
    <property type="project" value="TreeGrafter"/>
</dbReference>
<dbReference type="Gene3D" id="3.40.1190.20">
    <property type="match status" value="1"/>
</dbReference>
<gene>
    <name evidence="4" type="ORF">SAMN05421793_1119</name>
</gene>
<name>A0A1H6IZC1_9FLAO</name>
<dbReference type="InterPro" id="IPR011611">
    <property type="entry name" value="PfkB_dom"/>
</dbReference>
<keyword evidence="2 4" id="KW-0418">Kinase</keyword>
<dbReference type="PROSITE" id="PS00584">
    <property type="entry name" value="PFKB_KINASES_2"/>
    <property type="match status" value="1"/>
</dbReference>
<dbReference type="Proteomes" id="UP000198555">
    <property type="component" value="Unassembled WGS sequence"/>
</dbReference>
<organism evidence="4 5">
    <name type="scientific">Epilithonimonas hominis</name>
    <dbReference type="NCBI Taxonomy" id="420404"/>
    <lineage>
        <taxon>Bacteria</taxon>
        <taxon>Pseudomonadati</taxon>
        <taxon>Bacteroidota</taxon>
        <taxon>Flavobacteriia</taxon>
        <taxon>Flavobacteriales</taxon>
        <taxon>Weeksellaceae</taxon>
        <taxon>Chryseobacterium group</taxon>
        <taxon>Epilithonimonas</taxon>
    </lineage>
</organism>